<evidence type="ECO:0000256" key="1">
    <source>
        <dbReference type="ARBA" id="ARBA00023015"/>
    </source>
</evidence>
<name>A0A558C155_9BACT</name>
<evidence type="ECO:0000313" key="6">
    <source>
        <dbReference type="Proteomes" id="UP000317624"/>
    </source>
</evidence>
<evidence type="ECO:0000313" key="5">
    <source>
        <dbReference type="EMBL" id="TVT42530.1"/>
    </source>
</evidence>
<dbReference type="GO" id="GO:0043565">
    <property type="term" value="F:sequence-specific DNA binding"/>
    <property type="evidence" value="ECO:0007669"/>
    <property type="project" value="InterPro"/>
</dbReference>
<protein>
    <submittedName>
        <fullName evidence="5">Helix-turn-helix transcriptional regulator</fullName>
    </submittedName>
</protein>
<dbReference type="InterPro" id="IPR009057">
    <property type="entry name" value="Homeodomain-like_sf"/>
</dbReference>
<dbReference type="SUPFAM" id="SSF46689">
    <property type="entry name" value="Homeodomain-like"/>
    <property type="match status" value="2"/>
</dbReference>
<accession>A0A558C155</accession>
<evidence type="ECO:0000256" key="2">
    <source>
        <dbReference type="ARBA" id="ARBA00023125"/>
    </source>
</evidence>
<dbReference type="Gene3D" id="1.10.10.60">
    <property type="entry name" value="Homeodomain-like"/>
    <property type="match status" value="1"/>
</dbReference>
<keyword evidence="3" id="KW-0804">Transcription</keyword>
<reference evidence="5 6" key="1">
    <citation type="submission" date="2019-07" db="EMBL/GenBank/DDBJ databases">
        <title>Hymenobacter sp. straun FUR1 Genome sequencing and assembly.</title>
        <authorList>
            <person name="Chhetri G."/>
        </authorList>
    </citation>
    <scope>NUCLEOTIDE SEQUENCE [LARGE SCALE GENOMIC DNA]</scope>
    <source>
        <strain evidence="5 6">Fur1</strain>
    </source>
</reference>
<organism evidence="5 6">
    <name type="scientific">Hymenobacter setariae</name>
    <dbReference type="NCBI Taxonomy" id="2594794"/>
    <lineage>
        <taxon>Bacteria</taxon>
        <taxon>Pseudomonadati</taxon>
        <taxon>Bacteroidota</taxon>
        <taxon>Cytophagia</taxon>
        <taxon>Cytophagales</taxon>
        <taxon>Hymenobacteraceae</taxon>
        <taxon>Hymenobacter</taxon>
    </lineage>
</organism>
<proteinExistence type="predicted"/>
<sequence length="300" mass="32867">MGHTYSFYPVSISAIPPPEPLHIAEWVVTSGPLQVPPQSYLALLLALDDAGTCHNQEGLTYACPAGTLLLLGPADRWQLNSQQPARLAWLCFSLDYLASQIAGHSQAADWQLLQAHGAALGSAGHLAASKVPPALVALLTLLVDCYAGRRGVAQDALANPLAGTVLRALGPLLAPVHSEPTATHAASVVRQVLAYIRRHAAVPDRLHLGHLAQEFAYSPSHLSALFRQHMREPLHQYIVRHRLQLVENQLQASVLTVSQIADELGFVDVCHLNKQFKKRYHLTPTEYRRQRRRPSSLSYA</sequence>
<dbReference type="InterPro" id="IPR018060">
    <property type="entry name" value="HTH_AraC"/>
</dbReference>
<evidence type="ECO:0000259" key="4">
    <source>
        <dbReference type="PROSITE" id="PS01124"/>
    </source>
</evidence>
<keyword evidence="2" id="KW-0238">DNA-binding</keyword>
<dbReference type="PANTHER" id="PTHR46796:SF6">
    <property type="entry name" value="ARAC SUBFAMILY"/>
    <property type="match status" value="1"/>
</dbReference>
<keyword evidence="1" id="KW-0805">Transcription regulation</keyword>
<dbReference type="InterPro" id="IPR050204">
    <property type="entry name" value="AraC_XylS_family_regulators"/>
</dbReference>
<comment type="caution">
    <text evidence="5">The sequence shown here is derived from an EMBL/GenBank/DDBJ whole genome shotgun (WGS) entry which is preliminary data.</text>
</comment>
<dbReference type="Pfam" id="PF12833">
    <property type="entry name" value="HTH_18"/>
    <property type="match status" value="1"/>
</dbReference>
<feature type="domain" description="HTH araC/xylS-type" evidence="4">
    <location>
        <begin position="190"/>
        <end position="290"/>
    </location>
</feature>
<evidence type="ECO:0000256" key="3">
    <source>
        <dbReference type="ARBA" id="ARBA00023163"/>
    </source>
</evidence>
<gene>
    <name evidence="5" type="ORF">FNT36_00040</name>
</gene>
<dbReference type="PANTHER" id="PTHR46796">
    <property type="entry name" value="HTH-TYPE TRANSCRIPTIONAL ACTIVATOR RHAS-RELATED"/>
    <property type="match status" value="1"/>
</dbReference>
<dbReference type="EMBL" id="VMRJ01000001">
    <property type="protein sequence ID" value="TVT42530.1"/>
    <property type="molecule type" value="Genomic_DNA"/>
</dbReference>
<dbReference type="Proteomes" id="UP000317624">
    <property type="component" value="Unassembled WGS sequence"/>
</dbReference>
<keyword evidence="6" id="KW-1185">Reference proteome</keyword>
<dbReference type="GO" id="GO:0003700">
    <property type="term" value="F:DNA-binding transcription factor activity"/>
    <property type="evidence" value="ECO:0007669"/>
    <property type="project" value="InterPro"/>
</dbReference>
<dbReference type="PROSITE" id="PS01124">
    <property type="entry name" value="HTH_ARAC_FAMILY_2"/>
    <property type="match status" value="1"/>
</dbReference>
<dbReference type="AlphaFoldDB" id="A0A558C155"/>
<dbReference type="SMART" id="SM00342">
    <property type="entry name" value="HTH_ARAC"/>
    <property type="match status" value="1"/>
</dbReference>
<dbReference type="OrthoDB" id="3186094at2"/>